<dbReference type="Gene3D" id="1.10.238.160">
    <property type="match status" value="1"/>
</dbReference>
<protein>
    <submittedName>
        <fullName evidence="1">AlpA family phage regulatory protein</fullName>
    </submittedName>
</protein>
<dbReference type="InterPro" id="IPR010260">
    <property type="entry name" value="AlpA"/>
</dbReference>
<accession>A0A5F0YT44</accession>
<sequence>MRGVQVANYFGCSLSSIYRKVSDGLLPPPIRFEHQSVAWLSSELETIMTAHICGYSNEQIKSLVKELTQQRHSLMENK</sequence>
<organism evidence="1 2">
    <name type="scientific">Photobacterium damsela subsp. piscicida</name>
    <name type="common">Pasteurella piscicida</name>
    <dbReference type="NCBI Taxonomy" id="38294"/>
    <lineage>
        <taxon>Bacteria</taxon>
        <taxon>Pseudomonadati</taxon>
        <taxon>Pseudomonadota</taxon>
        <taxon>Gammaproteobacteria</taxon>
        <taxon>Vibrionales</taxon>
        <taxon>Vibrionaceae</taxon>
        <taxon>Photobacterium</taxon>
    </lineage>
</organism>
<dbReference type="AlphaFoldDB" id="A0A5F0YT44"/>
<proteinExistence type="predicted"/>
<name>A0A5F0YT44_PHODP</name>
<dbReference type="RefSeq" id="WP_086958438.1">
    <property type="nucleotide sequence ID" value="NZ_CP061861.1"/>
</dbReference>
<dbReference type="Pfam" id="PF05930">
    <property type="entry name" value="Phage_AlpA"/>
    <property type="match status" value="1"/>
</dbReference>
<evidence type="ECO:0000313" key="2">
    <source>
        <dbReference type="Proteomes" id="UP000516656"/>
    </source>
</evidence>
<reference evidence="1 2" key="1">
    <citation type="submission" date="2020-09" db="EMBL/GenBank/DDBJ databases">
        <title>Complete, closed and curated genome sequences of Photobacterium damselae subsp. piscicida isolates from Australia indicate localised evolution and additional plasmid-borne pathogenicity mechanisms.</title>
        <authorList>
            <person name="Baseggio L."/>
            <person name="Silayeva O."/>
            <person name="Buller N."/>
            <person name="Landos M."/>
            <person name="Engelstaedter J."/>
            <person name="Barnes A.C."/>
        </authorList>
    </citation>
    <scope>NUCLEOTIDE SEQUENCE [LARGE SCALE GENOMIC DNA]</scope>
    <source>
        <strain evidence="1 2">AS-16-0540-1</strain>
    </source>
</reference>
<evidence type="ECO:0000313" key="1">
    <source>
        <dbReference type="EMBL" id="QOD57910.1"/>
    </source>
</evidence>
<gene>
    <name evidence="1" type="ORF">IC627_14405</name>
</gene>
<dbReference type="EMBL" id="CP061854">
    <property type="protein sequence ID" value="QOD57910.1"/>
    <property type="molecule type" value="Genomic_DNA"/>
</dbReference>
<dbReference type="Proteomes" id="UP000516656">
    <property type="component" value="Chromosome 1"/>
</dbReference>